<sequence length="218" mass="24746">MEKIIRKLESWYKTNIKHTREPPIKLIDPIFHHHKIKTYGNDLRNPELPLEDRATAASYIGMLSYTGGSNAAMVASAYIKDMIDILLMPDTSSEVRIAVLKGLCGMCYISYTNQNEAKESHLTEILLSYLEEDENISATDPEALIVKFWVCYLMTVVCCNNIPYIKLIKEVGGQTLRANLESLSKKNWKGWPENYAELMTALSLMISTPHSLPLKYLA</sequence>
<dbReference type="AlphaFoldDB" id="A0A8D0DIA9"/>
<evidence type="ECO:0000313" key="1">
    <source>
        <dbReference type="Ensembl" id="ENSSMRP00000006182.1"/>
    </source>
</evidence>
<proteinExistence type="predicted"/>
<dbReference type="Proteomes" id="UP000694421">
    <property type="component" value="Unplaced"/>
</dbReference>
<dbReference type="PANTHER" id="PTHR37679:SF1">
    <property type="entry name" value="ARMADILLO-LIKE HELICAL DOMAIN-CONTAINING PROTEIN 2"/>
    <property type="match status" value="1"/>
</dbReference>
<accession>A0A8D0DIA9</accession>
<reference evidence="1" key="2">
    <citation type="submission" date="2025-09" db="UniProtKB">
        <authorList>
            <consortium name="Ensembl"/>
        </authorList>
    </citation>
    <scope>IDENTIFICATION</scope>
</reference>
<dbReference type="SUPFAM" id="SSF48371">
    <property type="entry name" value="ARM repeat"/>
    <property type="match status" value="1"/>
</dbReference>
<dbReference type="InterPro" id="IPR016024">
    <property type="entry name" value="ARM-type_fold"/>
</dbReference>
<dbReference type="GeneTree" id="ENSGT00530000068834"/>
<protein>
    <submittedName>
        <fullName evidence="1">Armadillo like helical domain containing 2</fullName>
    </submittedName>
</protein>
<organism evidence="1 2">
    <name type="scientific">Salvator merianae</name>
    <name type="common">Argentine black and white tegu</name>
    <name type="synonym">Tupinambis merianae</name>
    <dbReference type="NCBI Taxonomy" id="96440"/>
    <lineage>
        <taxon>Eukaryota</taxon>
        <taxon>Metazoa</taxon>
        <taxon>Chordata</taxon>
        <taxon>Craniata</taxon>
        <taxon>Vertebrata</taxon>
        <taxon>Euteleostomi</taxon>
        <taxon>Lepidosauria</taxon>
        <taxon>Squamata</taxon>
        <taxon>Bifurcata</taxon>
        <taxon>Unidentata</taxon>
        <taxon>Episquamata</taxon>
        <taxon>Laterata</taxon>
        <taxon>Teiioidea</taxon>
        <taxon>Teiidae</taxon>
        <taxon>Salvator</taxon>
    </lineage>
</organism>
<reference evidence="1" key="1">
    <citation type="submission" date="2025-08" db="UniProtKB">
        <authorList>
            <consortium name="Ensembl"/>
        </authorList>
    </citation>
    <scope>IDENTIFICATION</scope>
</reference>
<name>A0A8D0DIA9_SALMN</name>
<dbReference type="Ensembl" id="ENSSMRT00000007236.1">
    <property type="protein sequence ID" value="ENSSMRP00000006182.1"/>
    <property type="gene ID" value="ENSSMRG00000004985.1"/>
</dbReference>
<dbReference type="PANTHER" id="PTHR37679">
    <property type="entry name" value="ARMADILLO-LIKE HELICAL DOMAIN-CONTAINING PROTEIN 2"/>
    <property type="match status" value="1"/>
</dbReference>
<dbReference type="Pfam" id="PF17822">
    <property type="entry name" value="ARMH2"/>
    <property type="match status" value="1"/>
</dbReference>
<evidence type="ECO:0000313" key="2">
    <source>
        <dbReference type="Proteomes" id="UP000694421"/>
    </source>
</evidence>
<dbReference type="OMA" id="GWPENFA"/>
<keyword evidence="2" id="KW-1185">Reference proteome</keyword>
<dbReference type="InterPro" id="IPR040268">
    <property type="entry name" value="ARMH2"/>
</dbReference>